<accession>A0A562PRE5</accession>
<dbReference type="OrthoDB" id="8774963at2"/>
<evidence type="ECO:0000256" key="1">
    <source>
        <dbReference type="SAM" id="SignalP"/>
    </source>
</evidence>
<reference evidence="2 5" key="3">
    <citation type="submission" date="2019-12" db="EMBL/GenBank/DDBJ databases">
        <title>Draft Genome Sequences of Six Type Strains of the Genus Massilia.</title>
        <authorList>
            <person name="Miess H."/>
            <person name="Frediansyah A."/>
            <person name="Goeker M."/>
            <person name="Gross H."/>
        </authorList>
    </citation>
    <scope>NUCLEOTIDE SEQUENCE [LARGE SCALE GENOMIC DNA]</scope>
    <source>
        <strain evidence="2 5">DSM 26639</strain>
    </source>
</reference>
<keyword evidence="1" id="KW-0732">Signal</keyword>
<dbReference type="Proteomes" id="UP000437862">
    <property type="component" value="Chromosome"/>
</dbReference>
<feature type="signal peptide" evidence="1">
    <location>
        <begin position="1"/>
        <end position="20"/>
    </location>
</feature>
<dbReference type="RefSeq" id="WP_145876422.1">
    <property type="nucleotide sequence ID" value="NZ_CP046904.1"/>
</dbReference>
<dbReference type="EMBL" id="CP046904">
    <property type="protein sequence ID" value="QGZ37904.1"/>
    <property type="molecule type" value="Genomic_DNA"/>
</dbReference>
<keyword evidence="5" id="KW-1185">Reference proteome</keyword>
<evidence type="ECO:0000313" key="3">
    <source>
        <dbReference type="EMBL" id="TWI46740.1"/>
    </source>
</evidence>
<protein>
    <submittedName>
        <fullName evidence="3">Uncharacterized protein</fullName>
    </submittedName>
</protein>
<evidence type="ECO:0000313" key="2">
    <source>
        <dbReference type="EMBL" id="QGZ37904.1"/>
    </source>
</evidence>
<reference evidence="3" key="2">
    <citation type="submission" date="2019-07" db="EMBL/GenBank/DDBJ databases">
        <authorList>
            <person name="Whitman W."/>
            <person name="Huntemann M."/>
            <person name="Clum A."/>
            <person name="Pillay M."/>
            <person name="Palaniappan K."/>
            <person name="Varghese N."/>
            <person name="Mikhailova N."/>
            <person name="Stamatis D."/>
            <person name="Reddy T."/>
            <person name="Daum C."/>
            <person name="Shapiro N."/>
            <person name="Ivanova N."/>
            <person name="Kyrpides N."/>
            <person name="Woyke T."/>
        </authorList>
    </citation>
    <scope>NUCLEOTIDE SEQUENCE</scope>
    <source>
        <strain evidence="3">CGMCC 1.10685</strain>
    </source>
</reference>
<dbReference type="EMBL" id="VLKW01000005">
    <property type="protein sequence ID" value="TWI46740.1"/>
    <property type="molecule type" value="Genomic_DNA"/>
</dbReference>
<gene>
    <name evidence="2" type="ORF">GO485_01795</name>
    <name evidence="3" type="ORF">IP92_03103</name>
</gene>
<sequence length="321" mass="34536">MRKLIPFAFAAAALAQHAGAAELSGTWRFEKSADYHGQTKIPAPKSPVLQIVNQQAAFSPSCLVKLDKARYAYSEPFQGLLKEGVDEPKLEKYLGKNFGFSITGSKDYYEADVDSDCNGMQREFLVSGDKLLVPVAGSGFYSYVRSDGGTAAAVDPKLPLGGRKLSQLPFSVPAYTGLCLDLVPLVKGVPQATAKCAPVYYPYVANAKDADALAKLIGNHDYKKGGGSHAADYAPPFASKLHPTFAVLPPLKDVLLVRVDDLEGGNEKRDVMSGVFLAIKDGKVTDQLNEGCTIDTAYNCVDADGKKQYQLLESGKFKKLP</sequence>
<evidence type="ECO:0000313" key="4">
    <source>
        <dbReference type="Proteomes" id="UP000315112"/>
    </source>
</evidence>
<proteinExistence type="predicted"/>
<dbReference type="Proteomes" id="UP000315112">
    <property type="component" value="Unassembled WGS sequence"/>
</dbReference>
<evidence type="ECO:0000313" key="5">
    <source>
        <dbReference type="Proteomes" id="UP000437862"/>
    </source>
</evidence>
<feature type="chain" id="PRO_5044617894" evidence="1">
    <location>
        <begin position="21"/>
        <end position="321"/>
    </location>
</feature>
<dbReference type="AlphaFoldDB" id="A0A562PRE5"/>
<name>A0A562PRE5_9BURK</name>
<organism evidence="3 4">
    <name type="scientific">Pseudoduganella flava</name>
    <dbReference type="NCBI Taxonomy" id="871742"/>
    <lineage>
        <taxon>Bacteria</taxon>
        <taxon>Pseudomonadati</taxon>
        <taxon>Pseudomonadota</taxon>
        <taxon>Betaproteobacteria</taxon>
        <taxon>Burkholderiales</taxon>
        <taxon>Oxalobacteraceae</taxon>
        <taxon>Telluria group</taxon>
        <taxon>Pseudoduganella</taxon>
    </lineage>
</organism>
<reference evidence="3 4" key="1">
    <citation type="journal article" date="2015" name="Stand. Genomic Sci.">
        <title>Genomic Encyclopedia of Bacterial and Archaeal Type Strains, Phase III: the genomes of soil and plant-associated and newly described type strains.</title>
        <authorList>
            <person name="Whitman W.B."/>
            <person name="Woyke T."/>
            <person name="Klenk H.P."/>
            <person name="Zhou Y."/>
            <person name="Lilburn T.G."/>
            <person name="Beck B.J."/>
            <person name="De Vos P."/>
            <person name="Vandamme P."/>
            <person name="Eisen J.A."/>
            <person name="Garrity G."/>
            <person name="Hugenholtz P."/>
            <person name="Kyrpides N.C."/>
        </authorList>
    </citation>
    <scope>NUCLEOTIDE SEQUENCE [LARGE SCALE GENOMIC DNA]</scope>
    <source>
        <strain evidence="3 4">CGMCC 1.10685</strain>
    </source>
</reference>